<dbReference type="VEuPathDB" id="MicrosporidiaDB:NBO_364g0013"/>
<evidence type="ECO:0000313" key="1">
    <source>
        <dbReference type="EMBL" id="EOB12807.1"/>
    </source>
</evidence>
<gene>
    <name evidence="1" type="primary">PAC2</name>
    <name evidence="1" type="ORF">NBO_364g0013</name>
</gene>
<dbReference type="AlphaFoldDB" id="R0KRH0"/>
<dbReference type="Proteomes" id="UP000016927">
    <property type="component" value="Unassembled WGS sequence"/>
</dbReference>
<organism evidence="1 2">
    <name type="scientific">Nosema bombycis (strain CQ1 / CVCC 102059)</name>
    <name type="common">Microsporidian parasite</name>
    <name type="synonym">Pebrine of silkworm</name>
    <dbReference type="NCBI Taxonomy" id="578461"/>
    <lineage>
        <taxon>Eukaryota</taxon>
        <taxon>Fungi</taxon>
        <taxon>Fungi incertae sedis</taxon>
        <taxon>Microsporidia</taxon>
        <taxon>Nosematidae</taxon>
        <taxon>Nosema</taxon>
    </lineage>
</organism>
<dbReference type="InterPro" id="IPR018608">
    <property type="entry name" value="Gti1/Pac2"/>
</dbReference>
<dbReference type="HOGENOM" id="CLU_1245708_0_0_1"/>
<dbReference type="EMBL" id="KB909272">
    <property type="protein sequence ID" value="EOB12807.1"/>
    <property type="molecule type" value="Genomic_DNA"/>
</dbReference>
<sequence>MNTNSVSSGVGCAHTEMECNSIIELAVMGKIRRIRRRMNENERRCILAGDFFVYSEEESKIRRWTDSRKWSPSRVQGSFMIYYELRDINPLVKKTYSAIFKGFKYHIVFYSLMSEERTRVCCKKYQNKVSQNNMFKKLNLLKDNGDLFKKCIKKDNFKQCDLIKNNLDSYHKLNLSPTENQNPSFMISQKSCFTKEDHFYHEKIFRKIDEDDLFRKFSRDFY</sequence>
<dbReference type="PANTHER" id="PTHR28027">
    <property type="entry name" value="TRANSCRIPTIONAL REGULATOR MIT1"/>
    <property type="match status" value="1"/>
</dbReference>
<proteinExistence type="predicted"/>
<accession>R0KRH0</accession>
<dbReference type="OrthoDB" id="5572844at2759"/>
<dbReference type="GO" id="GO:0003677">
    <property type="term" value="F:DNA binding"/>
    <property type="evidence" value="ECO:0007669"/>
    <property type="project" value="TreeGrafter"/>
</dbReference>
<dbReference type="Pfam" id="PF09729">
    <property type="entry name" value="Gti1_Pac2"/>
    <property type="match status" value="1"/>
</dbReference>
<protein>
    <submittedName>
        <fullName evidence="1">cAMP-independent regulatory protein pac2</fullName>
    </submittedName>
</protein>
<evidence type="ECO:0000313" key="2">
    <source>
        <dbReference type="Proteomes" id="UP000016927"/>
    </source>
</evidence>
<name>R0KRH0_NOSB1</name>
<dbReference type="PANTHER" id="PTHR28027:SF1">
    <property type="entry name" value="CAMP INDEPENDENT REGULATORY PROTEIN (AFU_ORTHOLOGUE AFUA_3G09640)"/>
    <property type="match status" value="1"/>
</dbReference>
<reference evidence="1 2" key="1">
    <citation type="journal article" date="2013" name="BMC Genomics">
        <title>Comparative genomics of parasitic silkworm microsporidia reveal an association between genome expansion and host adaptation.</title>
        <authorList>
            <person name="Pan G."/>
            <person name="Xu J."/>
            <person name="Li T."/>
            <person name="Xia Q."/>
            <person name="Liu S.L."/>
            <person name="Zhang G."/>
            <person name="Li S."/>
            <person name="Li C."/>
            <person name="Liu H."/>
            <person name="Yang L."/>
            <person name="Liu T."/>
            <person name="Zhang X."/>
            <person name="Wu Z."/>
            <person name="Fan W."/>
            <person name="Dang X."/>
            <person name="Xiang H."/>
            <person name="Tao M."/>
            <person name="Li Y."/>
            <person name="Hu J."/>
            <person name="Li Z."/>
            <person name="Lin L."/>
            <person name="Luo J."/>
            <person name="Geng L."/>
            <person name="Wang L."/>
            <person name="Long M."/>
            <person name="Wan Y."/>
            <person name="He N."/>
            <person name="Zhang Z."/>
            <person name="Lu C."/>
            <person name="Keeling P.J."/>
            <person name="Wang J."/>
            <person name="Xiang Z."/>
            <person name="Zhou Z."/>
        </authorList>
    </citation>
    <scope>NUCLEOTIDE SEQUENCE [LARGE SCALE GENOMIC DNA]</scope>
    <source>
        <strain evidence="2">CQ1 / CVCC 102059</strain>
    </source>
</reference>
<keyword evidence="2" id="KW-1185">Reference proteome</keyword>